<keyword evidence="2" id="KW-1185">Reference proteome</keyword>
<dbReference type="AlphaFoldDB" id="A0A3L6SDT2"/>
<proteinExistence type="predicted"/>
<name>A0A3L6SDT2_PANMI</name>
<dbReference type="Proteomes" id="UP000275267">
    <property type="component" value="Unassembled WGS sequence"/>
</dbReference>
<evidence type="ECO:0000313" key="2">
    <source>
        <dbReference type="Proteomes" id="UP000275267"/>
    </source>
</evidence>
<sequence length="77" mass="8347">MGDSFHVALLHPGDAAWTSAQRNGVSIYRDDRDCCCVAYRDGRIVLCAGSSWRLLPAQAKAAAGGSQTRWMPHEPTS</sequence>
<organism evidence="1 2">
    <name type="scientific">Panicum miliaceum</name>
    <name type="common">Proso millet</name>
    <name type="synonym">Broomcorn millet</name>
    <dbReference type="NCBI Taxonomy" id="4540"/>
    <lineage>
        <taxon>Eukaryota</taxon>
        <taxon>Viridiplantae</taxon>
        <taxon>Streptophyta</taxon>
        <taxon>Embryophyta</taxon>
        <taxon>Tracheophyta</taxon>
        <taxon>Spermatophyta</taxon>
        <taxon>Magnoliopsida</taxon>
        <taxon>Liliopsida</taxon>
        <taxon>Poales</taxon>
        <taxon>Poaceae</taxon>
        <taxon>PACMAD clade</taxon>
        <taxon>Panicoideae</taxon>
        <taxon>Panicodae</taxon>
        <taxon>Paniceae</taxon>
        <taxon>Panicinae</taxon>
        <taxon>Panicum</taxon>
        <taxon>Panicum sect. Panicum</taxon>
    </lineage>
</organism>
<comment type="caution">
    <text evidence="1">The sequence shown here is derived from an EMBL/GenBank/DDBJ whole genome shotgun (WGS) entry which is preliminary data.</text>
</comment>
<reference evidence="2" key="1">
    <citation type="journal article" date="2019" name="Nat. Commun.">
        <title>The genome of broomcorn millet.</title>
        <authorList>
            <person name="Zou C."/>
            <person name="Miki D."/>
            <person name="Li D."/>
            <person name="Tang Q."/>
            <person name="Xiao L."/>
            <person name="Rajput S."/>
            <person name="Deng P."/>
            <person name="Jia W."/>
            <person name="Huang R."/>
            <person name="Zhang M."/>
            <person name="Sun Y."/>
            <person name="Hu J."/>
            <person name="Fu X."/>
            <person name="Schnable P.S."/>
            <person name="Li F."/>
            <person name="Zhang H."/>
            <person name="Feng B."/>
            <person name="Zhu X."/>
            <person name="Liu R."/>
            <person name="Schnable J.C."/>
            <person name="Zhu J.-K."/>
            <person name="Zhang H."/>
        </authorList>
    </citation>
    <scope>NUCLEOTIDE SEQUENCE [LARGE SCALE GENOMIC DNA]</scope>
</reference>
<protein>
    <submittedName>
        <fullName evidence="1">Uncharacterized protein</fullName>
    </submittedName>
</protein>
<dbReference type="EMBL" id="PQIB02000005">
    <property type="protein sequence ID" value="RLN19197.1"/>
    <property type="molecule type" value="Genomic_DNA"/>
</dbReference>
<evidence type="ECO:0000313" key="1">
    <source>
        <dbReference type="EMBL" id="RLN19197.1"/>
    </source>
</evidence>
<accession>A0A3L6SDT2</accession>
<gene>
    <name evidence="1" type="ORF">C2845_PM02G15830</name>
</gene>